<comment type="caution">
    <text evidence="1">The sequence shown here is derived from an EMBL/GenBank/DDBJ whole genome shotgun (WGS) entry which is preliminary data.</text>
</comment>
<evidence type="ECO:0000313" key="1">
    <source>
        <dbReference type="EMBL" id="KAG8231000.1"/>
    </source>
</evidence>
<dbReference type="Proteomes" id="UP000792457">
    <property type="component" value="Unassembled WGS sequence"/>
</dbReference>
<protein>
    <submittedName>
        <fullName evidence="1">Uncharacterized protein</fullName>
    </submittedName>
</protein>
<organism evidence="1 2">
    <name type="scientific">Ladona fulva</name>
    <name type="common">Scarce chaser dragonfly</name>
    <name type="synonym">Libellula fulva</name>
    <dbReference type="NCBI Taxonomy" id="123851"/>
    <lineage>
        <taxon>Eukaryota</taxon>
        <taxon>Metazoa</taxon>
        <taxon>Ecdysozoa</taxon>
        <taxon>Arthropoda</taxon>
        <taxon>Hexapoda</taxon>
        <taxon>Insecta</taxon>
        <taxon>Pterygota</taxon>
        <taxon>Palaeoptera</taxon>
        <taxon>Odonata</taxon>
        <taxon>Epiprocta</taxon>
        <taxon>Anisoptera</taxon>
        <taxon>Libelluloidea</taxon>
        <taxon>Libellulidae</taxon>
        <taxon>Ladona</taxon>
    </lineage>
</organism>
<dbReference type="AlphaFoldDB" id="A0A8K0KC47"/>
<dbReference type="OrthoDB" id="6626714at2759"/>
<proteinExistence type="predicted"/>
<name>A0A8K0KC47_LADFU</name>
<dbReference type="EMBL" id="KZ308521">
    <property type="protein sequence ID" value="KAG8231000.1"/>
    <property type="molecule type" value="Genomic_DNA"/>
</dbReference>
<reference evidence="1" key="1">
    <citation type="submission" date="2013-04" db="EMBL/GenBank/DDBJ databases">
        <authorList>
            <person name="Qu J."/>
            <person name="Murali S.C."/>
            <person name="Bandaranaike D."/>
            <person name="Bellair M."/>
            <person name="Blankenburg K."/>
            <person name="Chao H."/>
            <person name="Dinh H."/>
            <person name="Doddapaneni H."/>
            <person name="Downs B."/>
            <person name="Dugan-Rocha S."/>
            <person name="Elkadiri S."/>
            <person name="Gnanaolivu R.D."/>
            <person name="Hernandez B."/>
            <person name="Javaid M."/>
            <person name="Jayaseelan J.C."/>
            <person name="Lee S."/>
            <person name="Li M."/>
            <person name="Ming W."/>
            <person name="Munidasa M."/>
            <person name="Muniz J."/>
            <person name="Nguyen L."/>
            <person name="Ongeri F."/>
            <person name="Osuji N."/>
            <person name="Pu L.-L."/>
            <person name="Puazo M."/>
            <person name="Qu C."/>
            <person name="Quiroz J."/>
            <person name="Raj R."/>
            <person name="Weissenberger G."/>
            <person name="Xin Y."/>
            <person name="Zou X."/>
            <person name="Han Y."/>
            <person name="Richards S."/>
            <person name="Worley K."/>
            <person name="Muzny D."/>
            <person name="Gibbs R."/>
        </authorList>
    </citation>
    <scope>NUCLEOTIDE SEQUENCE</scope>
    <source>
        <strain evidence="1">Sampled in the wild</strain>
    </source>
</reference>
<sequence>MMENIQPGTSKTTLRKNVITPKLVAALDRGQLITPLFNEFVRKNGKSVPDVVTVHRDGKLLPALDARKSKEERPPIVILYVNKEQLIAVPRSESSSGSKEAQAVWNTIVDWKIEDKVQFFVVILRLQTHVISMVPVCFLNNNLIQICLFLRQAKYFVYELQSSFDRLKFDEFSPQMSYYAVKYSNTSFQEARKKISTLRAVNDTAERAVKLMQDFHGLITELHHKLKSGITESNKEIFKIYAITELQTWLPRPRQNSMKKNKKAHSCGRGMCNTASGYATNARPGPEFTTSGTLTPIRLARKPRIANIENPANTDVKQFTTVTMSASLQVKKK</sequence>
<gene>
    <name evidence="1" type="ORF">J437_LFUL010016</name>
</gene>
<keyword evidence="2" id="KW-1185">Reference proteome</keyword>
<accession>A0A8K0KC47</accession>
<evidence type="ECO:0000313" key="2">
    <source>
        <dbReference type="Proteomes" id="UP000792457"/>
    </source>
</evidence>
<reference evidence="1" key="2">
    <citation type="submission" date="2017-10" db="EMBL/GenBank/DDBJ databases">
        <title>Ladona fulva Genome sequencing and assembly.</title>
        <authorList>
            <person name="Murali S."/>
            <person name="Richards S."/>
            <person name="Bandaranaike D."/>
            <person name="Bellair M."/>
            <person name="Blankenburg K."/>
            <person name="Chao H."/>
            <person name="Dinh H."/>
            <person name="Doddapaneni H."/>
            <person name="Dugan-Rocha S."/>
            <person name="Elkadiri S."/>
            <person name="Gnanaolivu R."/>
            <person name="Hernandez B."/>
            <person name="Skinner E."/>
            <person name="Javaid M."/>
            <person name="Lee S."/>
            <person name="Li M."/>
            <person name="Ming W."/>
            <person name="Munidasa M."/>
            <person name="Muniz J."/>
            <person name="Nguyen L."/>
            <person name="Hughes D."/>
            <person name="Osuji N."/>
            <person name="Pu L.-L."/>
            <person name="Puazo M."/>
            <person name="Qu C."/>
            <person name="Quiroz J."/>
            <person name="Raj R."/>
            <person name="Weissenberger G."/>
            <person name="Xin Y."/>
            <person name="Zou X."/>
            <person name="Han Y."/>
            <person name="Worley K."/>
            <person name="Muzny D."/>
            <person name="Gibbs R."/>
        </authorList>
    </citation>
    <scope>NUCLEOTIDE SEQUENCE</scope>
    <source>
        <strain evidence="1">Sampled in the wild</strain>
    </source>
</reference>